<dbReference type="InterPro" id="IPR017850">
    <property type="entry name" value="Alkaline_phosphatase_core_sf"/>
</dbReference>
<proteinExistence type="predicted"/>
<dbReference type="GO" id="GO:0017111">
    <property type="term" value="F:ribonucleoside triphosphate phosphatase activity"/>
    <property type="evidence" value="ECO:0007669"/>
    <property type="project" value="TreeGrafter"/>
</dbReference>
<reference evidence="3 4" key="1">
    <citation type="journal article" date="2012" name="BMC Genomics">
        <title>Comparative genomics of the white-rot fungi, Phanerochaete carnosa and P. chrysosporium, to elucidate the genetic basis of the distinct wood types they colonize.</title>
        <authorList>
            <person name="Suzuki H."/>
            <person name="MacDonald J."/>
            <person name="Syed K."/>
            <person name="Salamov A."/>
            <person name="Hori C."/>
            <person name="Aerts A."/>
            <person name="Henrissat B."/>
            <person name="Wiebenga A."/>
            <person name="vanKuyk P.A."/>
            <person name="Barry K."/>
            <person name="Lindquist E."/>
            <person name="LaButti K."/>
            <person name="Lapidus A."/>
            <person name="Lucas S."/>
            <person name="Coutinho P."/>
            <person name="Gong Y."/>
            <person name="Samejima M."/>
            <person name="Mahadevan R."/>
            <person name="Abou-Zaid M."/>
            <person name="de Vries R.P."/>
            <person name="Igarashi K."/>
            <person name="Yadav J.S."/>
            <person name="Grigoriev I.V."/>
            <person name="Master E.R."/>
        </authorList>
    </citation>
    <scope>NUCLEOTIDE SEQUENCE [LARGE SCALE GENOMIC DNA]</scope>
    <source>
        <strain evidence="3 4">HHB-10118-sp</strain>
    </source>
</reference>
<dbReference type="OrthoDB" id="415411at2759"/>
<dbReference type="Pfam" id="PF01663">
    <property type="entry name" value="Phosphodiest"/>
    <property type="match status" value="1"/>
</dbReference>
<keyword evidence="4" id="KW-1185">Reference proteome</keyword>
<dbReference type="KEGG" id="pco:PHACADRAFT_261940"/>
<organism evidence="3 4">
    <name type="scientific">Phanerochaete carnosa (strain HHB-10118-sp)</name>
    <name type="common">White-rot fungus</name>
    <name type="synonym">Peniophora carnosa</name>
    <dbReference type="NCBI Taxonomy" id="650164"/>
    <lineage>
        <taxon>Eukaryota</taxon>
        <taxon>Fungi</taxon>
        <taxon>Dikarya</taxon>
        <taxon>Basidiomycota</taxon>
        <taxon>Agaricomycotina</taxon>
        <taxon>Agaricomycetes</taxon>
        <taxon>Polyporales</taxon>
        <taxon>Phanerochaetaceae</taxon>
        <taxon>Phanerochaete</taxon>
    </lineage>
</organism>
<feature type="region of interest" description="Disordered" evidence="1">
    <location>
        <begin position="1"/>
        <end position="37"/>
    </location>
</feature>
<keyword evidence="2" id="KW-0812">Transmembrane</keyword>
<dbReference type="FunFam" id="3.30.1360.180:FF:000003">
    <property type="entry name" value="Type I phosphodiesterase/nucleotide pyrophosphatase family protein"/>
    <property type="match status" value="1"/>
</dbReference>
<dbReference type="InterPro" id="IPR002591">
    <property type="entry name" value="Phosphodiest/P_Trfase"/>
</dbReference>
<dbReference type="Proteomes" id="UP000008370">
    <property type="component" value="Unassembled WGS sequence"/>
</dbReference>
<dbReference type="CDD" id="cd16018">
    <property type="entry name" value="Enpp"/>
    <property type="match status" value="1"/>
</dbReference>
<dbReference type="PANTHER" id="PTHR10151">
    <property type="entry name" value="ECTONUCLEOTIDE PYROPHOSPHATASE/PHOSPHODIESTERASE"/>
    <property type="match status" value="1"/>
</dbReference>
<accession>K5WMW2</accession>
<evidence type="ECO:0000256" key="1">
    <source>
        <dbReference type="SAM" id="MobiDB-lite"/>
    </source>
</evidence>
<dbReference type="RefSeq" id="XP_007399474.1">
    <property type="nucleotide sequence ID" value="XM_007399412.1"/>
</dbReference>
<name>K5WMW2_PHACS</name>
<dbReference type="FunCoup" id="K5WMW2">
    <property type="interactions" value="153"/>
</dbReference>
<dbReference type="SUPFAM" id="SSF53649">
    <property type="entry name" value="Alkaline phosphatase-like"/>
    <property type="match status" value="1"/>
</dbReference>
<sequence length="508" mass="57035">MKDAQGRSLSPDESDTSDERKGLLAEEGEDDLDSVLHQTPNRRRRRCCSVVLIALILGAVFGLPMLYVGLKTSRPVADFDNQKLRSNGTHQFKKTALIVSIDGLRADYLDRGLTPHLLAISKKGLRAKSMRPVFPTLTFPNHWALMTGLYAESHGIVANNFWDPQSRSEFHYNRVESCWNSSWWFGEPMWETAENAGLLTANLMWPGPPVTSRGVESTYFVPWKDKVPLKEKHDQIMEWIDLPLEKRPQLIMAYEPSLDQAGHLAGPKSDLVDRVLKQVDVFAKDIHDSLEARNLTDIIDVVFVSDHGMTDTSHPEFIYIDDVLGDGFDELEHVDGWPAMGLRFSPKADSAHYLNILSEAAAASGGKFDVFTHETMPTRFHFSGNSRIAPIYIVPRIGYVVTDHVENGTGLNKGSHGYDNAQASMHAMFVAHGPFSSVVKAIQQSDESRLFKRLLSRPNKGWHSTSNDTYVMDTFQNVEVYNLMVKLLGIEDYAASTNGTAGFWDKFF</sequence>
<dbReference type="GO" id="GO:0009141">
    <property type="term" value="P:nucleoside triphosphate metabolic process"/>
    <property type="evidence" value="ECO:0007669"/>
    <property type="project" value="TreeGrafter"/>
</dbReference>
<dbReference type="GeneID" id="18918137"/>
<gene>
    <name evidence="3" type="ORF">PHACADRAFT_261940</name>
</gene>
<dbReference type="STRING" id="650164.K5WMW2"/>
<dbReference type="AlphaFoldDB" id="K5WMW2"/>
<feature type="transmembrane region" description="Helical" evidence="2">
    <location>
        <begin position="50"/>
        <end position="70"/>
    </location>
</feature>
<evidence type="ECO:0000313" key="4">
    <source>
        <dbReference type="Proteomes" id="UP000008370"/>
    </source>
</evidence>
<dbReference type="GO" id="GO:0047429">
    <property type="term" value="F:nucleoside triphosphate diphosphatase activity"/>
    <property type="evidence" value="ECO:0007669"/>
    <property type="project" value="TreeGrafter"/>
</dbReference>
<dbReference type="PANTHER" id="PTHR10151:SF120">
    <property type="entry name" value="BIS(5'-ADENOSYL)-TRIPHOSPHATASE"/>
    <property type="match status" value="1"/>
</dbReference>
<dbReference type="InParanoid" id="K5WMW2"/>
<dbReference type="HOGENOM" id="CLU_017594_4_2_1"/>
<keyword evidence="2" id="KW-0472">Membrane</keyword>
<keyword evidence="2" id="KW-1133">Transmembrane helix</keyword>
<dbReference type="Gene3D" id="3.40.720.10">
    <property type="entry name" value="Alkaline Phosphatase, subunit A"/>
    <property type="match status" value="1"/>
</dbReference>
<evidence type="ECO:0000313" key="3">
    <source>
        <dbReference type="EMBL" id="EKM51667.1"/>
    </source>
</evidence>
<evidence type="ECO:0000256" key="2">
    <source>
        <dbReference type="SAM" id="Phobius"/>
    </source>
</evidence>
<evidence type="ECO:0008006" key="5">
    <source>
        <dbReference type="Google" id="ProtNLM"/>
    </source>
</evidence>
<dbReference type="EMBL" id="JH930476">
    <property type="protein sequence ID" value="EKM51667.1"/>
    <property type="molecule type" value="Genomic_DNA"/>
</dbReference>
<protein>
    <recommendedName>
        <fullName evidence="5">Phosphodiest-domain-containing protein</fullName>
    </recommendedName>
</protein>